<keyword evidence="2" id="KW-1185">Reference proteome</keyword>
<proteinExistence type="predicted"/>
<comment type="caution">
    <text evidence="1">The sequence shown here is derived from an EMBL/GenBank/DDBJ whole genome shotgun (WGS) entry which is preliminary data.</text>
</comment>
<reference evidence="1 2" key="1">
    <citation type="submission" date="2019-02" db="EMBL/GenBank/DDBJ databases">
        <title>Paenibacillus sp. nov., isolated from surface-sterilized tissue of Thalictrum simplex L.</title>
        <authorList>
            <person name="Tuo L."/>
        </authorList>
    </citation>
    <scope>NUCLEOTIDE SEQUENCE [LARGE SCALE GENOMIC DNA]</scope>
    <source>
        <strain evidence="1 2">N2SHLJ1</strain>
    </source>
</reference>
<protein>
    <submittedName>
        <fullName evidence="1">Uncharacterized protein</fullName>
    </submittedName>
</protein>
<organism evidence="1 2">
    <name type="scientific">Paenibacillus thalictri</name>
    <dbReference type="NCBI Taxonomy" id="2527873"/>
    <lineage>
        <taxon>Bacteria</taxon>
        <taxon>Bacillati</taxon>
        <taxon>Bacillota</taxon>
        <taxon>Bacilli</taxon>
        <taxon>Bacillales</taxon>
        <taxon>Paenibacillaceae</taxon>
        <taxon>Paenibacillus</taxon>
    </lineage>
</organism>
<accession>A0A4Q9DL83</accession>
<evidence type="ECO:0000313" key="2">
    <source>
        <dbReference type="Proteomes" id="UP000293142"/>
    </source>
</evidence>
<dbReference type="AlphaFoldDB" id="A0A4Q9DL83"/>
<gene>
    <name evidence="1" type="ORF">EYB31_22140</name>
</gene>
<dbReference type="EMBL" id="SIRE01000016">
    <property type="protein sequence ID" value="TBL75696.1"/>
    <property type="molecule type" value="Genomic_DNA"/>
</dbReference>
<name>A0A4Q9DL83_9BACL</name>
<sequence>MNSEEDRKEILMGILRKLDYMHANYDGKDPDVEARMREYEEHLDSVIQELPEKNPIRDVWKCYAESHGKLKEILGFTKTDQGDK</sequence>
<dbReference type="Proteomes" id="UP000293142">
    <property type="component" value="Unassembled WGS sequence"/>
</dbReference>
<evidence type="ECO:0000313" key="1">
    <source>
        <dbReference type="EMBL" id="TBL75696.1"/>
    </source>
</evidence>